<dbReference type="STRING" id="93759.A0A1R3KTT3"/>
<proteinExistence type="predicted"/>
<dbReference type="Pfam" id="PF13966">
    <property type="entry name" value="zf-RVT"/>
    <property type="match status" value="1"/>
</dbReference>
<name>A0A1R3KTT3_9ROSI</name>
<dbReference type="OrthoDB" id="1297712at2759"/>
<dbReference type="AlphaFoldDB" id="A0A1R3KTT3"/>
<dbReference type="InterPro" id="IPR026960">
    <property type="entry name" value="RVT-Znf"/>
</dbReference>
<comment type="caution">
    <text evidence="2">The sequence shown here is derived from an EMBL/GenBank/DDBJ whole genome shotgun (WGS) entry which is preliminary data.</text>
</comment>
<organism evidence="2 3">
    <name type="scientific">Corchorus olitorius</name>
    <dbReference type="NCBI Taxonomy" id="93759"/>
    <lineage>
        <taxon>Eukaryota</taxon>
        <taxon>Viridiplantae</taxon>
        <taxon>Streptophyta</taxon>
        <taxon>Embryophyta</taxon>
        <taxon>Tracheophyta</taxon>
        <taxon>Spermatophyta</taxon>
        <taxon>Magnoliopsida</taxon>
        <taxon>eudicotyledons</taxon>
        <taxon>Gunneridae</taxon>
        <taxon>Pentapetalae</taxon>
        <taxon>rosids</taxon>
        <taxon>malvids</taxon>
        <taxon>Malvales</taxon>
        <taxon>Malvaceae</taxon>
        <taxon>Grewioideae</taxon>
        <taxon>Apeibeae</taxon>
        <taxon>Corchorus</taxon>
    </lineage>
</organism>
<gene>
    <name evidence="2" type="ORF">COLO4_04468</name>
</gene>
<dbReference type="EMBL" id="AWUE01011731">
    <property type="protein sequence ID" value="OMP10490.1"/>
    <property type="molecule type" value="Genomic_DNA"/>
</dbReference>
<dbReference type="Proteomes" id="UP000187203">
    <property type="component" value="Unassembled WGS sequence"/>
</dbReference>
<reference evidence="3" key="1">
    <citation type="submission" date="2013-09" db="EMBL/GenBank/DDBJ databases">
        <title>Corchorus olitorius genome sequencing.</title>
        <authorList>
            <person name="Alam M."/>
            <person name="Haque M.S."/>
            <person name="Islam M.S."/>
            <person name="Emdad E.M."/>
            <person name="Islam M.M."/>
            <person name="Ahmed B."/>
            <person name="Halim A."/>
            <person name="Hossen Q.M.M."/>
            <person name="Hossain M.Z."/>
            <person name="Ahmed R."/>
            <person name="Khan M.M."/>
            <person name="Islam R."/>
            <person name="Rashid M.M."/>
            <person name="Khan S.A."/>
            <person name="Rahman M.S."/>
            <person name="Alam M."/>
            <person name="Yahiya A.S."/>
            <person name="Khan M.S."/>
            <person name="Azam M.S."/>
            <person name="Haque T."/>
            <person name="Lashkar M.Z.H."/>
            <person name="Akhand A.I."/>
            <person name="Morshed G."/>
            <person name="Roy S."/>
            <person name="Uddin K.S."/>
            <person name="Rabeya T."/>
            <person name="Hossain A.S."/>
            <person name="Chowdhury A."/>
            <person name="Snigdha A.R."/>
            <person name="Mortoza M.S."/>
            <person name="Matin S.A."/>
            <person name="Hoque S.M.E."/>
            <person name="Islam M.K."/>
            <person name="Roy D.K."/>
            <person name="Haider R."/>
            <person name="Moosa M.M."/>
            <person name="Elias S.M."/>
            <person name="Hasan A.M."/>
            <person name="Jahan S."/>
            <person name="Shafiuddin M."/>
            <person name="Mahmood N."/>
            <person name="Shommy N.S."/>
        </authorList>
    </citation>
    <scope>NUCLEOTIDE SEQUENCE [LARGE SCALE GENOMIC DNA]</scope>
    <source>
        <strain evidence="3">cv. O-4</strain>
    </source>
</reference>
<sequence>MLSLSPEEGNAIKKIQLSLSQRKEKLIWKYDKKGDFSAKSGYWVAKANQTSHSSGRPESSRAPKSDLWRSIWSVKAAPKVKAFLWKLCSGAPPLAHNLEKRENCFLILNVISLLNLKKLLSIQCFFVIGLIEFGLPAGWGTLSIKRRLLILVNGG</sequence>
<evidence type="ECO:0000313" key="2">
    <source>
        <dbReference type="EMBL" id="OMP10490.1"/>
    </source>
</evidence>
<evidence type="ECO:0000313" key="3">
    <source>
        <dbReference type="Proteomes" id="UP000187203"/>
    </source>
</evidence>
<keyword evidence="3" id="KW-1185">Reference proteome</keyword>
<evidence type="ECO:0000259" key="1">
    <source>
        <dbReference type="Pfam" id="PF13966"/>
    </source>
</evidence>
<feature type="domain" description="Reverse transcriptase zinc-binding" evidence="1">
    <location>
        <begin position="60"/>
        <end position="102"/>
    </location>
</feature>
<protein>
    <submittedName>
        <fullName evidence="2">RNA binding protein</fullName>
    </submittedName>
</protein>
<accession>A0A1R3KTT3</accession>